<feature type="transmembrane region" description="Helical" evidence="8">
    <location>
        <begin position="104"/>
        <end position="128"/>
    </location>
</feature>
<keyword evidence="5 8" id="KW-0812">Transmembrane</keyword>
<feature type="transmembrane region" description="Helical" evidence="8">
    <location>
        <begin position="343"/>
        <end position="362"/>
    </location>
</feature>
<feature type="transmembrane region" description="Helical" evidence="8">
    <location>
        <begin position="300"/>
        <end position="323"/>
    </location>
</feature>
<feature type="transmembrane region" description="Helical" evidence="8">
    <location>
        <begin position="199"/>
        <end position="221"/>
    </location>
</feature>
<feature type="transmembrane region" description="Helical" evidence="8">
    <location>
        <begin position="471"/>
        <end position="489"/>
    </location>
</feature>
<dbReference type="InterPro" id="IPR000515">
    <property type="entry name" value="MetI-like"/>
</dbReference>
<feature type="transmembrane region" description="Helical" evidence="8">
    <location>
        <begin position="382"/>
        <end position="399"/>
    </location>
</feature>
<evidence type="ECO:0000256" key="2">
    <source>
        <dbReference type="ARBA" id="ARBA00022448"/>
    </source>
</evidence>
<evidence type="ECO:0000259" key="9">
    <source>
        <dbReference type="PROSITE" id="PS50928"/>
    </source>
</evidence>
<keyword evidence="6 8" id="KW-1133">Transmembrane helix</keyword>
<dbReference type="PANTHER" id="PTHR43357">
    <property type="entry name" value="INNER MEMBRANE ABC TRANSPORTER PERMEASE PROTEIN YDCV"/>
    <property type="match status" value="1"/>
</dbReference>
<evidence type="ECO:0000256" key="4">
    <source>
        <dbReference type="ARBA" id="ARBA00022519"/>
    </source>
</evidence>
<feature type="transmembrane region" description="Helical" evidence="8">
    <location>
        <begin position="526"/>
        <end position="545"/>
    </location>
</feature>
<dbReference type="GO" id="GO:0005886">
    <property type="term" value="C:plasma membrane"/>
    <property type="evidence" value="ECO:0007669"/>
    <property type="project" value="UniProtKB-SubCell"/>
</dbReference>
<keyword evidence="3" id="KW-1003">Cell membrane</keyword>
<evidence type="ECO:0000256" key="3">
    <source>
        <dbReference type="ARBA" id="ARBA00022475"/>
    </source>
</evidence>
<evidence type="ECO:0000256" key="8">
    <source>
        <dbReference type="RuleBase" id="RU363032"/>
    </source>
</evidence>
<evidence type="ECO:0000256" key="7">
    <source>
        <dbReference type="ARBA" id="ARBA00023136"/>
    </source>
</evidence>
<dbReference type="Pfam" id="PF00528">
    <property type="entry name" value="BPD_transp_1"/>
    <property type="match status" value="2"/>
</dbReference>
<feature type="transmembrane region" description="Helical" evidence="8">
    <location>
        <begin position="65"/>
        <end position="92"/>
    </location>
</feature>
<keyword evidence="2 8" id="KW-0813">Transport</keyword>
<evidence type="ECO:0000256" key="1">
    <source>
        <dbReference type="ARBA" id="ARBA00004429"/>
    </source>
</evidence>
<feature type="transmembrane region" description="Helical" evidence="8">
    <location>
        <begin position="249"/>
        <end position="267"/>
    </location>
</feature>
<feature type="domain" description="ABC transmembrane type-1" evidence="9">
    <location>
        <begin position="68"/>
        <end position="268"/>
    </location>
</feature>
<dbReference type="InterPro" id="IPR035906">
    <property type="entry name" value="MetI-like_sf"/>
</dbReference>
<evidence type="ECO:0000256" key="5">
    <source>
        <dbReference type="ARBA" id="ARBA00022692"/>
    </source>
</evidence>
<proteinExistence type="inferred from homology"/>
<keyword evidence="11" id="KW-1185">Reference proteome</keyword>
<dbReference type="SUPFAM" id="SSF161098">
    <property type="entry name" value="MetI-like"/>
    <property type="match status" value="2"/>
</dbReference>
<keyword evidence="4" id="KW-0997">Cell inner membrane</keyword>
<dbReference type="PROSITE" id="PS50928">
    <property type="entry name" value="ABC_TM1"/>
    <property type="match status" value="2"/>
</dbReference>
<gene>
    <name evidence="10" type="ORF">ACFR9U_17090</name>
</gene>
<feature type="transmembrane region" description="Helical" evidence="8">
    <location>
        <begin position="148"/>
        <end position="168"/>
    </location>
</feature>
<feature type="domain" description="ABC transmembrane type-1" evidence="9">
    <location>
        <begin position="341"/>
        <end position="543"/>
    </location>
</feature>
<keyword evidence="7 8" id="KW-0472">Membrane</keyword>
<comment type="caution">
    <text evidence="10">The sequence shown here is derived from an EMBL/GenBank/DDBJ whole genome shotgun (WGS) entry which is preliminary data.</text>
</comment>
<accession>A0ABD6CF85</accession>
<dbReference type="Gene3D" id="1.10.3720.10">
    <property type="entry name" value="MetI-like"/>
    <property type="match status" value="2"/>
</dbReference>
<protein>
    <submittedName>
        <fullName evidence="10">ABC transporter permease</fullName>
    </submittedName>
</protein>
<feature type="transmembrane region" description="Helical" evidence="8">
    <location>
        <begin position="21"/>
        <end position="45"/>
    </location>
</feature>
<evidence type="ECO:0000256" key="6">
    <source>
        <dbReference type="ARBA" id="ARBA00022989"/>
    </source>
</evidence>
<dbReference type="PANTHER" id="PTHR43357:SF3">
    <property type="entry name" value="FE(3+)-TRANSPORT SYSTEM PERMEASE PROTEIN FBPB 2"/>
    <property type="match status" value="1"/>
</dbReference>
<dbReference type="EMBL" id="JBHUDJ010000014">
    <property type="protein sequence ID" value="MFD1588696.1"/>
    <property type="molecule type" value="Genomic_DNA"/>
</dbReference>
<dbReference type="RefSeq" id="WP_247378352.1">
    <property type="nucleotide sequence ID" value="NZ_JALLGV010000005.1"/>
</dbReference>
<evidence type="ECO:0000313" key="11">
    <source>
        <dbReference type="Proteomes" id="UP001597119"/>
    </source>
</evidence>
<dbReference type="Proteomes" id="UP001597119">
    <property type="component" value="Unassembled WGS sequence"/>
</dbReference>
<dbReference type="CDD" id="cd06261">
    <property type="entry name" value="TM_PBP2"/>
    <property type="match status" value="2"/>
</dbReference>
<comment type="subcellular location">
    <subcellularLocation>
        <location evidence="1">Cell inner membrane</location>
        <topology evidence="1">Multi-pass membrane protein</topology>
    </subcellularLocation>
    <subcellularLocation>
        <location evidence="8">Cell membrane</location>
        <topology evidence="8">Multi-pass membrane protein</topology>
    </subcellularLocation>
</comment>
<reference evidence="10 11" key="1">
    <citation type="journal article" date="2019" name="Int. J. Syst. Evol. Microbiol.">
        <title>The Global Catalogue of Microorganisms (GCM) 10K type strain sequencing project: providing services to taxonomists for standard genome sequencing and annotation.</title>
        <authorList>
            <consortium name="The Broad Institute Genomics Platform"/>
            <consortium name="The Broad Institute Genome Sequencing Center for Infectious Disease"/>
            <person name="Wu L."/>
            <person name="Ma J."/>
        </authorList>
    </citation>
    <scope>NUCLEOTIDE SEQUENCE [LARGE SCALE GENOMIC DNA]</scope>
    <source>
        <strain evidence="10 11">CGMCC 1.12125</strain>
    </source>
</reference>
<dbReference type="AlphaFoldDB" id="A0ABD6CF85"/>
<name>A0ABD6CF85_9EURY</name>
<evidence type="ECO:0000313" key="10">
    <source>
        <dbReference type="EMBL" id="MFD1588696.1"/>
    </source>
</evidence>
<comment type="similarity">
    <text evidence="8">Belongs to the binding-protein-dependent transport system permease family.</text>
</comment>
<feature type="transmembrane region" description="Helical" evidence="8">
    <location>
        <begin position="419"/>
        <end position="436"/>
    </location>
</feature>
<organism evidence="10 11">
    <name type="scientific">Halorientalis brevis</name>
    <dbReference type="NCBI Taxonomy" id="1126241"/>
    <lineage>
        <taxon>Archaea</taxon>
        <taxon>Methanobacteriati</taxon>
        <taxon>Methanobacteriota</taxon>
        <taxon>Stenosarchaea group</taxon>
        <taxon>Halobacteria</taxon>
        <taxon>Halobacteriales</taxon>
        <taxon>Haloarculaceae</taxon>
        <taxon>Halorientalis</taxon>
    </lineage>
</organism>
<sequence>MNGPERVRNAAKRGTGDRSHAIDVSLTLLAAAIAAVLVLPIGWLVVDALNLGTRAAELATASSTVSVLIRSVALVTVVTVASILLGVALAVLTVQGDLPYSRFWTVLCALPLAVPSYLGAFAFVSAFGPNGELADLLAPIGIDAVPSVYGFAGAAFVLTLYTYPYVFLTTRASLLSLDGTLVEAGQTLNSGRWEAFRRITLPQILPGIAAGALLVALYTMADFGTPNIMRVEVFTQFIYAQYNAFARDYAAVLSLQLLAVTAVVLAIESRIGVDESGAYESSGSRGALDVDLGVWRYPALLVPVLVGVLSIALPVAIFGMWLLQGGPGYEAGRMAFSWSYGWNSANLALLAAAVSVLVALPIAINSARSESRLATLADRAPYVGYATPGIVLAIALLSFSLDVLPTVADLTGVDVVETFYKTVPMLVFAYVVRFMPQAIGSIRTSTLQVDQHLIEAAQTLGRSRLNTFRTVTLPLILPGVAAGAALVFLTTMKELPATLMLRPLGFDTLVTYIWRVKEAGLYGQAAVPALVLVAISGLSMAVILAQETGD</sequence>